<evidence type="ECO:0000256" key="7">
    <source>
        <dbReference type="ARBA" id="ARBA00022964"/>
    </source>
</evidence>
<keyword evidence="8 10" id="KW-0560">Oxidoreductase</keyword>
<evidence type="ECO:0000256" key="9">
    <source>
        <dbReference type="ARBA" id="ARBA00023004"/>
    </source>
</evidence>
<evidence type="ECO:0000256" key="8">
    <source>
        <dbReference type="ARBA" id="ARBA00023002"/>
    </source>
</evidence>
<dbReference type="InterPro" id="IPR004183">
    <property type="entry name" value="Xdiol_dOase_suB"/>
</dbReference>
<reference evidence="12 13" key="1">
    <citation type="submission" date="2018-06" db="EMBL/GenBank/DDBJ databases">
        <title>Bacteria isolated from soil of Wuhan.</title>
        <authorList>
            <person name="Wei X."/>
            <person name="Chunhua H."/>
        </authorList>
    </citation>
    <scope>NUCLEOTIDE SEQUENCE [LARGE SCALE GENOMIC DNA]</scope>
    <source>
        <strain evidence="13">xwS2</strain>
    </source>
</reference>
<evidence type="ECO:0000256" key="4">
    <source>
        <dbReference type="ARBA" id="ARBA00007030"/>
    </source>
</evidence>
<keyword evidence="6 10" id="KW-0058">Aromatic hydrocarbons catabolism</keyword>
<protein>
    <recommendedName>
        <fullName evidence="10">2,3-dihydroxyphenylpropionate/2,3-dihydroxicinnamic acid 1,2-dioxygenase</fullName>
        <ecNumber evidence="10">1.13.11.16</ecNumber>
    </recommendedName>
    <alternativeName>
        <fullName evidence="10">3-carboxyethylcatechol 2,3-dioxygenase</fullName>
    </alternativeName>
</protein>
<dbReference type="CDD" id="cd07365">
    <property type="entry name" value="MhpB_like"/>
    <property type="match status" value="1"/>
</dbReference>
<dbReference type="GO" id="GO:0008198">
    <property type="term" value="F:ferrous iron binding"/>
    <property type="evidence" value="ECO:0007669"/>
    <property type="project" value="InterPro"/>
</dbReference>
<comment type="similarity">
    <text evidence="4 10">Belongs to the LigB/MhpB extradiol dioxygenase family.</text>
</comment>
<dbReference type="GO" id="GO:0047070">
    <property type="term" value="F:3-carboxyethylcatechol 2,3-dioxygenase activity"/>
    <property type="evidence" value="ECO:0007669"/>
    <property type="project" value="UniProtKB-UniRule"/>
</dbReference>
<keyword evidence="9 10" id="KW-0408">Iron</keyword>
<evidence type="ECO:0000313" key="13">
    <source>
        <dbReference type="Proteomes" id="UP000288983"/>
    </source>
</evidence>
<sequence>MSALVQCLSHTPLVGYVDPAPAVLDEVEGVVARARAQIEAFAPELVILFAPDHYNGFFYDVMPSFCIGMAARAIGDFDTAAGPFDVPKAQAEGCASAVLDAGVDAAVSYCMQVDHGFAQPLELLLGGIDRCPVIPVFINSVAVPLPSFQRARLLGEAIGRYASTLDKRVLFIGSGGLSHQPPVPELAHVDARMADRLMGSGRDLPADEREARQQRVIQAARRFVEDQGSLHPLNPAWDQGFLDTLACGRISDLDSLGNAELSALAGKSTHEVKTWVAAFAALSAFGPYQACDRYYRPIPEWIAGFGALAARPECSPLKEA</sequence>
<dbReference type="NCBIfam" id="NF009908">
    <property type="entry name" value="PRK13370.1-2"/>
    <property type="match status" value="1"/>
</dbReference>
<dbReference type="EMBL" id="QJRG01000050">
    <property type="protein sequence ID" value="RWU17067.1"/>
    <property type="molecule type" value="Genomic_DNA"/>
</dbReference>
<comment type="cofactor">
    <cofactor evidence="10">
        <name>Fe(2+)</name>
        <dbReference type="ChEBI" id="CHEBI:29033"/>
    </cofactor>
</comment>
<dbReference type="HAMAP" id="MF_01653">
    <property type="entry name" value="MhpB"/>
    <property type="match status" value="1"/>
</dbReference>
<comment type="caution">
    <text evidence="12">The sequence shown here is derived from an EMBL/GenBank/DDBJ whole genome shotgun (WGS) entry which is preliminary data.</text>
</comment>
<dbReference type="RefSeq" id="WP_128326490.1">
    <property type="nucleotide sequence ID" value="NZ_QJRG01000050.1"/>
</dbReference>
<evidence type="ECO:0000256" key="10">
    <source>
        <dbReference type="HAMAP-Rule" id="MF_01653"/>
    </source>
</evidence>
<dbReference type="Gene3D" id="3.40.830.10">
    <property type="entry name" value="LigB-like"/>
    <property type="match status" value="1"/>
</dbReference>
<dbReference type="GO" id="GO:0019380">
    <property type="term" value="P:3-phenylpropionate catabolic process"/>
    <property type="evidence" value="ECO:0007669"/>
    <property type="project" value="UniProtKB-UniRule"/>
</dbReference>
<evidence type="ECO:0000256" key="2">
    <source>
        <dbReference type="ARBA" id="ARBA00001843"/>
    </source>
</evidence>
<feature type="domain" description="Extradiol ring-cleavage dioxygenase class III enzyme subunit B" evidence="11">
    <location>
        <begin position="7"/>
        <end position="306"/>
    </location>
</feature>
<gene>
    <name evidence="10" type="primary">mhpB</name>
    <name evidence="12" type="ORF">DM813_27270</name>
</gene>
<comment type="catalytic activity">
    <reaction evidence="2 10">
        <text>3-(2,3-dihydroxyphenyl)propanoate + O2 = (2Z,4E)-2-hydroxy-6-oxonona-2,4-dienedioate + H(+)</text>
        <dbReference type="Rhea" id="RHEA:23840"/>
        <dbReference type="ChEBI" id="CHEBI:15378"/>
        <dbReference type="ChEBI" id="CHEBI:15379"/>
        <dbReference type="ChEBI" id="CHEBI:46951"/>
        <dbReference type="ChEBI" id="CHEBI:66887"/>
        <dbReference type="EC" id="1.13.11.16"/>
    </reaction>
</comment>
<comment type="subunit">
    <text evidence="5 10">Homotetramer.</text>
</comment>
<accession>A0A443ZEG6</accession>
<dbReference type="InterPro" id="IPR023789">
    <property type="entry name" value="DHPP/DHXA_dioxygenase"/>
</dbReference>
<dbReference type="OrthoDB" id="8673673at2"/>
<dbReference type="UniPathway" id="UPA00714"/>
<evidence type="ECO:0000313" key="12">
    <source>
        <dbReference type="EMBL" id="RWU17067.1"/>
    </source>
</evidence>
<feature type="active site" description="Proton acceptor" evidence="10">
    <location>
        <position position="179"/>
    </location>
</feature>
<dbReference type="EC" id="1.13.11.16" evidence="10"/>
<dbReference type="NCBIfam" id="NF009910">
    <property type="entry name" value="PRK13370.1-4"/>
    <property type="match status" value="1"/>
</dbReference>
<evidence type="ECO:0000256" key="6">
    <source>
        <dbReference type="ARBA" id="ARBA00022797"/>
    </source>
</evidence>
<evidence type="ECO:0000259" key="11">
    <source>
        <dbReference type="Pfam" id="PF02900"/>
    </source>
</evidence>
<evidence type="ECO:0000256" key="1">
    <source>
        <dbReference type="ARBA" id="ARBA00001748"/>
    </source>
</evidence>
<comment type="catalytic activity">
    <reaction evidence="1 10">
        <text>(2E)-3-(2,3-dihydroxyphenyl)prop-2-enoate + O2 = (2Z,4E,7E)-2-hydroxy-6-oxonona-2,4,7-trienedioate + H(+)</text>
        <dbReference type="Rhea" id="RHEA:25054"/>
        <dbReference type="ChEBI" id="CHEBI:15378"/>
        <dbReference type="ChEBI" id="CHEBI:15379"/>
        <dbReference type="ChEBI" id="CHEBI:58642"/>
        <dbReference type="ChEBI" id="CHEBI:66888"/>
        <dbReference type="EC" id="1.13.11.16"/>
    </reaction>
</comment>
<dbReference type="Proteomes" id="UP000288983">
    <property type="component" value="Unassembled WGS sequence"/>
</dbReference>
<evidence type="ECO:0000256" key="3">
    <source>
        <dbReference type="ARBA" id="ARBA00005207"/>
    </source>
</evidence>
<dbReference type="NCBIfam" id="NF009907">
    <property type="entry name" value="PRK13370.1-1"/>
    <property type="match status" value="1"/>
</dbReference>
<dbReference type="SUPFAM" id="SSF53213">
    <property type="entry name" value="LigB-like"/>
    <property type="match status" value="1"/>
</dbReference>
<comment type="function">
    <text evidence="10">Catalyzes the non-heme iron(II)-dependent oxidative cleavage of 2,3-dihydroxyphenylpropionic acid and 2,3-dihydroxicinnamic acid into 2-hydroxy-6-ketononadienedioate and 2-hydroxy-6-ketononatrienedioate, respectively.</text>
</comment>
<dbReference type="Pfam" id="PF02900">
    <property type="entry name" value="LigB"/>
    <property type="match status" value="1"/>
</dbReference>
<name>A0A443ZEG6_9PSED</name>
<evidence type="ECO:0000256" key="5">
    <source>
        <dbReference type="ARBA" id="ARBA00011881"/>
    </source>
</evidence>
<proteinExistence type="inferred from homology"/>
<feature type="active site" description="Proton donor" evidence="10">
    <location>
        <position position="115"/>
    </location>
</feature>
<comment type="pathway">
    <text evidence="3 10">Aromatic compound metabolism; 3-phenylpropanoate degradation.</text>
</comment>
<organism evidence="12 13">
    <name type="scientific">Pseudomonas alkylphenolica</name>
    <dbReference type="NCBI Taxonomy" id="237609"/>
    <lineage>
        <taxon>Bacteria</taxon>
        <taxon>Pseudomonadati</taxon>
        <taxon>Pseudomonadota</taxon>
        <taxon>Gammaproteobacteria</taxon>
        <taxon>Pseudomonadales</taxon>
        <taxon>Pseudomonadaceae</taxon>
        <taxon>Pseudomonas</taxon>
    </lineage>
</organism>
<keyword evidence="7 10" id="KW-0223">Dioxygenase</keyword>
<dbReference type="AlphaFoldDB" id="A0A443ZEG6"/>